<keyword evidence="3" id="KW-1185">Reference proteome</keyword>
<gene>
    <name evidence="2" type="ORF">Taro_002996</name>
</gene>
<sequence>MHQTPMTRRTRQSATERKARHVDGKQRRRRLRRRRGQEATSNREHFPDGTGLSHRPTKQKGKNRIGKSVPAHGHLTRASPAQPCSARRAGARVWSWAYLLLVPRGTSP</sequence>
<evidence type="ECO:0000313" key="2">
    <source>
        <dbReference type="EMBL" id="MQL70676.1"/>
    </source>
</evidence>
<feature type="compositionally biased region" description="Basic residues" evidence="1">
    <location>
        <begin position="26"/>
        <end position="35"/>
    </location>
</feature>
<comment type="caution">
    <text evidence="2">The sequence shown here is derived from an EMBL/GenBank/DDBJ whole genome shotgun (WGS) entry which is preliminary data.</text>
</comment>
<proteinExistence type="predicted"/>
<reference evidence="2" key="1">
    <citation type="submission" date="2017-07" db="EMBL/GenBank/DDBJ databases">
        <title>Taro Niue Genome Assembly and Annotation.</title>
        <authorList>
            <person name="Atibalentja N."/>
            <person name="Keating K."/>
            <person name="Fields C.J."/>
        </authorList>
    </citation>
    <scope>NUCLEOTIDE SEQUENCE</scope>
    <source>
        <strain evidence="2">Niue_2</strain>
        <tissue evidence="2">Leaf</tissue>
    </source>
</reference>
<feature type="compositionally biased region" description="Basic and acidic residues" evidence="1">
    <location>
        <begin position="14"/>
        <end position="25"/>
    </location>
</feature>
<evidence type="ECO:0000256" key="1">
    <source>
        <dbReference type="SAM" id="MobiDB-lite"/>
    </source>
</evidence>
<dbReference type="AlphaFoldDB" id="A0A843TKC6"/>
<dbReference type="EMBL" id="NMUH01000075">
    <property type="protein sequence ID" value="MQL70676.1"/>
    <property type="molecule type" value="Genomic_DNA"/>
</dbReference>
<evidence type="ECO:0000313" key="3">
    <source>
        <dbReference type="Proteomes" id="UP000652761"/>
    </source>
</evidence>
<protein>
    <submittedName>
        <fullName evidence="2">Uncharacterized protein</fullName>
    </submittedName>
</protein>
<dbReference type="Proteomes" id="UP000652761">
    <property type="component" value="Unassembled WGS sequence"/>
</dbReference>
<name>A0A843TKC6_COLES</name>
<organism evidence="2 3">
    <name type="scientific">Colocasia esculenta</name>
    <name type="common">Wild taro</name>
    <name type="synonym">Arum esculentum</name>
    <dbReference type="NCBI Taxonomy" id="4460"/>
    <lineage>
        <taxon>Eukaryota</taxon>
        <taxon>Viridiplantae</taxon>
        <taxon>Streptophyta</taxon>
        <taxon>Embryophyta</taxon>
        <taxon>Tracheophyta</taxon>
        <taxon>Spermatophyta</taxon>
        <taxon>Magnoliopsida</taxon>
        <taxon>Liliopsida</taxon>
        <taxon>Araceae</taxon>
        <taxon>Aroideae</taxon>
        <taxon>Colocasieae</taxon>
        <taxon>Colocasia</taxon>
    </lineage>
</organism>
<accession>A0A843TKC6</accession>
<feature type="compositionally biased region" description="Basic residues" evidence="1">
    <location>
        <begin position="55"/>
        <end position="65"/>
    </location>
</feature>
<feature type="region of interest" description="Disordered" evidence="1">
    <location>
        <begin position="1"/>
        <end position="86"/>
    </location>
</feature>